<sequence length="299" mass="32018">MKNKGFTLIELLVVIAIICVLAAILFPVFASVRAKARAIACLSNEKQLGLAVMQYCQDYDETYPLVQRASDAGDWAAVPGSSASDPISWQWAVNPYVKNGGATSSANTGHFELTGGVWNCPDFPVQNASRQYGINEGIGGDESSYAWSGNIGVQYPSATMAQIVNPSDKILIAEKGYMGANGSQKDWSDVRFASVEWAWADGGFDLRQARKADSDNGSFASGPFSAQMPRFRHNGSCNMVFADGHVKAIRMASLAGAAGWCKYIFGPAQDNSPYGVSNWYPYASGAITSSGPNACDAWQ</sequence>
<dbReference type="AlphaFoldDB" id="A0A402D067"/>
<dbReference type="Pfam" id="PF07596">
    <property type="entry name" value="SBP_bac_10"/>
    <property type="match status" value="1"/>
</dbReference>
<dbReference type="InterPro" id="IPR012902">
    <property type="entry name" value="N_methyl_site"/>
</dbReference>
<dbReference type="InterPro" id="IPR027558">
    <property type="entry name" value="Pre_pil_HX9DG_C"/>
</dbReference>
<gene>
    <name evidence="1" type="ORF">CCAX7_57480</name>
</gene>
<dbReference type="Proteomes" id="UP000287394">
    <property type="component" value="Chromosome"/>
</dbReference>
<dbReference type="RefSeq" id="WP_174721488.1">
    <property type="nucleotide sequence ID" value="NZ_AP025739.1"/>
</dbReference>
<dbReference type="Pfam" id="PF07963">
    <property type="entry name" value="N_methyl"/>
    <property type="match status" value="1"/>
</dbReference>
<dbReference type="EMBL" id="AP025739">
    <property type="protein sequence ID" value="BDI33697.1"/>
    <property type="molecule type" value="Genomic_DNA"/>
</dbReference>
<dbReference type="NCBIfam" id="TIGR04294">
    <property type="entry name" value="pre_pil_HX9DG"/>
    <property type="match status" value="1"/>
</dbReference>
<organism evidence="1 2">
    <name type="scientific">Capsulimonas corticalis</name>
    <dbReference type="NCBI Taxonomy" id="2219043"/>
    <lineage>
        <taxon>Bacteria</taxon>
        <taxon>Bacillati</taxon>
        <taxon>Armatimonadota</taxon>
        <taxon>Armatimonadia</taxon>
        <taxon>Capsulimonadales</taxon>
        <taxon>Capsulimonadaceae</taxon>
        <taxon>Capsulimonas</taxon>
    </lineage>
</organism>
<dbReference type="SUPFAM" id="SSF54523">
    <property type="entry name" value="Pili subunits"/>
    <property type="match status" value="1"/>
</dbReference>
<keyword evidence="2" id="KW-1185">Reference proteome</keyword>
<dbReference type="PANTHER" id="PTHR30093">
    <property type="entry name" value="GENERAL SECRETION PATHWAY PROTEIN G"/>
    <property type="match status" value="1"/>
</dbReference>
<dbReference type="InterPro" id="IPR045584">
    <property type="entry name" value="Pilin-like"/>
</dbReference>
<accession>A0A402D067</accession>
<dbReference type="InterPro" id="IPR011453">
    <property type="entry name" value="DUF1559"/>
</dbReference>
<reference evidence="1 2" key="1">
    <citation type="journal article" date="2019" name="Int. J. Syst. Evol. Microbiol.">
        <title>Capsulimonas corticalis gen. nov., sp. nov., an aerobic capsulated bacterium, of a novel bacterial order, Capsulimonadales ord. nov., of the class Armatimonadia of the phylum Armatimonadetes.</title>
        <authorList>
            <person name="Li J."/>
            <person name="Kudo C."/>
            <person name="Tonouchi A."/>
        </authorList>
    </citation>
    <scope>NUCLEOTIDE SEQUENCE [LARGE SCALE GENOMIC DNA]</scope>
    <source>
        <strain evidence="1 2">AX-7</strain>
    </source>
</reference>
<dbReference type="Gene3D" id="3.30.700.10">
    <property type="entry name" value="Glycoprotein, Type 4 Pilin"/>
    <property type="match status" value="1"/>
</dbReference>
<name>A0A402D067_9BACT</name>
<dbReference type="KEGG" id="ccot:CCAX7_57480"/>
<proteinExistence type="predicted"/>
<dbReference type="NCBIfam" id="TIGR02532">
    <property type="entry name" value="IV_pilin_GFxxxE"/>
    <property type="match status" value="1"/>
</dbReference>
<evidence type="ECO:0000313" key="1">
    <source>
        <dbReference type="EMBL" id="BDI33697.1"/>
    </source>
</evidence>
<dbReference type="PANTHER" id="PTHR30093:SF2">
    <property type="entry name" value="TYPE II SECRETION SYSTEM PROTEIN H"/>
    <property type="match status" value="1"/>
</dbReference>
<protein>
    <submittedName>
        <fullName evidence="1">Uncharacterized protein</fullName>
    </submittedName>
</protein>
<evidence type="ECO:0000313" key="2">
    <source>
        <dbReference type="Proteomes" id="UP000287394"/>
    </source>
</evidence>